<evidence type="ECO:0000313" key="1">
    <source>
        <dbReference type="EMBL" id="KYO48487.1"/>
    </source>
</evidence>
<dbReference type="EMBL" id="AKHW03000190">
    <property type="protein sequence ID" value="KYO48487.1"/>
    <property type="molecule type" value="Genomic_DNA"/>
</dbReference>
<proteinExistence type="predicted"/>
<protein>
    <recommendedName>
        <fullName evidence="3">DDE Tnp4 domain-containing protein</fullName>
    </recommendedName>
</protein>
<reference evidence="1 2" key="1">
    <citation type="journal article" date="2012" name="Genome Biol.">
        <title>Sequencing three crocodilian genomes to illuminate the evolution of archosaurs and amniotes.</title>
        <authorList>
            <person name="St John J.A."/>
            <person name="Braun E.L."/>
            <person name="Isberg S.R."/>
            <person name="Miles L.G."/>
            <person name="Chong A.Y."/>
            <person name="Gongora J."/>
            <person name="Dalzell P."/>
            <person name="Moran C."/>
            <person name="Bed'hom B."/>
            <person name="Abzhanov A."/>
            <person name="Burgess S.C."/>
            <person name="Cooksey A.M."/>
            <person name="Castoe T.A."/>
            <person name="Crawford N.G."/>
            <person name="Densmore L.D."/>
            <person name="Drew J.C."/>
            <person name="Edwards S.V."/>
            <person name="Faircloth B.C."/>
            <person name="Fujita M.K."/>
            <person name="Greenwold M.J."/>
            <person name="Hoffmann F.G."/>
            <person name="Howard J.M."/>
            <person name="Iguchi T."/>
            <person name="Janes D.E."/>
            <person name="Khan S.Y."/>
            <person name="Kohno S."/>
            <person name="de Koning A.J."/>
            <person name="Lance S.L."/>
            <person name="McCarthy F.M."/>
            <person name="McCormack J.E."/>
            <person name="Merchant M.E."/>
            <person name="Peterson D.G."/>
            <person name="Pollock D.D."/>
            <person name="Pourmand N."/>
            <person name="Raney B.J."/>
            <person name="Roessler K.A."/>
            <person name="Sanford J.R."/>
            <person name="Sawyer R.H."/>
            <person name="Schmidt C.J."/>
            <person name="Triplett E.W."/>
            <person name="Tuberville T.D."/>
            <person name="Venegas-Anaya M."/>
            <person name="Howard J.T."/>
            <person name="Jarvis E.D."/>
            <person name="Guillette L.J.Jr."/>
            <person name="Glenn T.C."/>
            <person name="Green R.E."/>
            <person name="Ray D.A."/>
        </authorList>
    </citation>
    <scope>NUCLEOTIDE SEQUENCE [LARGE SCALE GENOMIC DNA]</scope>
    <source>
        <strain evidence="1">KSC_2009_1</strain>
    </source>
</reference>
<dbReference type="AlphaFoldDB" id="A0A151PH83"/>
<dbReference type="STRING" id="8496.A0A151PH83"/>
<accession>A0A151PH83</accession>
<keyword evidence="2" id="KW-1185">Reference proteome</keyword>
<name>A0A151PH83_ALLMI</name>
<evidence type="ECO:0000313" key="2">
    <source>
        <dbReference type="Proteomes" id="UP000050525"/>
    </source>
</evidence>
<organism evidence="1 2">
    <name type="scientific">Alligator mississippiensis</name>
    <name type="common">American alligator</name>
    <dbReference type="NCBI Taxonomy" id="8496"/>
    <lineage>
        <taxon>Eukaryota</taxon>
        <taxon>Metazoa</taxon>
        <taxon>Chordata</taxon>
        <taxon>Craniata</taxon>
        <taxon>Vertebrata</taxon>
        <taxon>Euteleostomi</taxon>
        <taxon>Archelosauria</taxon>
        <taxon>Archosauria</taxon>
        <taxon>Crocodylia</taxon>
        <taxon>Alligatoridae</taxon>
        <taxon>Alligatorinae</taxon>
        <taxon>Alligator</taxon>
    </lineage>
</organism>
<evidence type="ECO:0008006" key="3">
    <source>
        <dbReference type="Google" id="ProtNLM"/>
    </source>
</evidence>
<dbReference type="Proteomes" id="UP000050525">
    <property type="component" value="Unassembled WGS sequence"/>
</dbReference>
<sequence>MWLPLPTDIQVALTPLKLGTATSFSYVSHLFDVSKATNGEATLEVHRALRHVLGHMVLQVHNPLVVVVAEFHALGFLQCFRALDGTHIPITGPPLGNQPYYSQRGFHSVVSQAIVDHQGAFMHTRAG</sequence>
<gene>
    <name evidence="1" type="ORF">Y1Q_0022676</name>
</gene>
<comment type="caution">
    <text evidence="1">The sequence shown here is derived from an EMBL/GenBank/DDBJ whole genome shotgun (WGS) entry which is preliminary data.</text>
</comment>